<proteinExistence type="predicted"/>
<name>A0A3E0VLH3_9MICO</name>
<gene>
    <name evidence="3" type="ORF">B7R54_14495</name>
</gene>
<feature type="domain" description="DUF4214" evidence="2">
    <location>
        <begin position="67"/>
        <end position="114"/>
    </location>
</feature>
<keyword evidence="4" id="KW-1185">Reference proteome</keyword>
<keyword evidence="1" id="KW-0732">Signal</keyword>
<dbReference type="Pfam" id="PF13946">
    <property type="entry name" value="DUF4214"/>
    <property type="match status" value="2"/>
</dbReference>
<feature type="chain" id="PRO_5017604014" description="DUF4214 domain-containing protein" evidence="1">
    <location>
        <begin position="31"/>
        <end position="292"/>
    </location>
</feature>
<comment type="caution">
    <text evidence="3">The sequence shown here is derived from an EMBL/GenBank/DDBJ whole genome shotgun (WGS) entry which is preliminary data.</text>
</comment>
<evidence type="ECO:0000259" key="2">
    <source>
        <dbReference type="Pfam" id="PF13946"/>
    </source>
</evidence>
<protein>
    <recommendedName>
        <fullName evidence="2">DUF4214 domain-containing protein</fullName>
    </recommendedName>
</protein>
<organism evidence="3 4">
    <name type="scientific">Subtercola boreus</name>
    <dbReference type="NCBI Taxonomy" id="120213"/>
    <lineage>
        <taxon>Bacteria</taxon>
        <taxon>Bacillati</taxon>
        <taxon>Actinomycetota</taxon>
        <taxon>Actinomycetes</taxon>
        <taxon>Micrococcales</taxon>
        <taxon>Microbacteriaceae</taxon>
        <taxon>Subtercola</taxon>
    </lineage>
</organism>
<dbReference type="Proteomes" id="UP000256486">
    <property type="component" value="Unassembled WGS sequence"/>
</dbReference>
<feature type="signal peptide" evidence="1">
    <location>
        <begin position="1"/>
        <end position="30"/>
    </location>
</feature>
<feature type="domain" description="DUF4214" evidence="2">
    <location>
        <begin position="119"/>
        <end position="164"/>
    </location>
</feature>
<dbReference type="EMBL" id="NBWZ01000001">
    <property type="protein sequence ID" value="RFA10283.1"/>
    <property type="molecule type" value="Genomic_DNA"/>
</dbReference>
<dbReference type="InterPro" id="IPR025282">
    <property type="entry name" value="DUF4214"/>
</dbReference>
<dbReference type="InterPro" id="IPR038255">
    <property type="entry name" value="PBS_linker_sf"/>
</dbReference>
<evidence type="ECO:0000256" key="1">
    <source>
        <dbReference type="SAM" id="SignalP"/>
    </source>
</evidence>
<evidence type="ECO:0000313" key="3">
    <source>
        <dbReference type="EMBL" id="RFA10283.1"/>
    </source>
</evidence>
<dbReference type="OrthoDB" id="9764271at2"/>
<evidence type="ECO:0000313" key="4">
    <source>
        <dbReference type="Proteomes" id="UP000256486"/>
    </source>
</evidence>
<reference evidence="3 4" key="1">
    <citation type="submission" date="2017-04" db="EMBL/GenBank/DDBJ databases">
        <title>Comparative genome analysis of Subtercola boreus.</title>
        <authorList>
            <person name="Cho Y.-J."/>
            <person name="Cho A."/>
            <person name="Kim O.-S."/>
            <person name="Lee J.-I."/>
        </authorList>
    </citation>
    <scope>NUCLEOTIDE SEQUENCE [LARGE SCALE GENOMIC DNA]</scope>
    <source>
        <strain evidence="3 4">K300</strain>
    </source>
</reference>
<sequence>MSTGMHIARIVAGAVLATALTATIAPSAQAAPEVRVVSTRAASESASVPQSQAKQAAGVSRASAAPRAAFITALYADFLSRQPSADDVAFWSAKLAAGAPRSIIADGFANSDEYRTIRIEQAYQTVLGRDGEPAGIANWLEAMHRGAVTNDDIEKALFESDEFYLRAAARYGMNPNDGSFLDTLYATILGREAMGGEGGFWLTASYAQMMSQNWMHPDLNSTRPWLTDQIYGSTEAARRRVTTIYDRFLARFPDESGLQLWAAADLSRGDSAVRAGFTASDEYYQRASARFA</sequence>
<accession>A0A3E0VLH3</accession>
<dbReference type="Gene3D" id="1.10.3130.20">
    <property type="entry name" value="Phycobilisome linker domain"/>
    <property type="match status" value="1"/>
</dbReference>
<dbReference type="AlphaFoldDB" id="A0A3E0VLH3"/>